<dbReference type="RefSeq" id="YP_008319241.1">
    <property type="nucleotide sequence ID" value="NC_021858.1"/>
</dbReference>
<organism evidence="2 3">
    <name type="scientific">Pandoravirus dulcis</name>
    <dbReference type="NCBI Taxonomy" id="1349409"/>
    <lineage>
        <taxon>Viruses</taxon>
        <taxon>Pandoravirus</taxon>
    </lineage>
</organism>
<dbReference type="PROSITE" id="PS50181">
    <property type="entry name" value="FBOX"/>
    <property type="match status" value="1"/>
</dbReference>
<dbReference type="GeneID" id="16511902"/>
<accession>S4VQN0</accession>
<evidence type="ECO:0000313" key="3">
    <source>
        <dbReference type="Proteomes" id="UP000201566"/>
    </source>
</evidence>
<evidence type="ECO:0000313" key="2">
    <source>
        <dbReference type="EMBL" id="AGO82572.1"/>
    </source>
</evidence>
<name>S4VQN0_9VIRU</name>
<dbReference type="InterPro" id="IPR001810">
    <property type="entry name" value="F-box_dom"/>
</dbReference>
<sequence>MCVFSIPMLDLLPDEVAEAILCGLDVASVLNCRAVCQRLSALCSDACLWRARLRRVSRHSHSCPRNISPMPLGMALARMENDLVKAEQAKYDSLVARLVGLTKNSVSPAGTVKIRLRLVDDDKDPYEQGGRVQVPLQAGDHIVAGNRGHGPVRHAVVWTSPRTELSQSGRGVGACHVIYCDNGALSITPMHAWMRLIGVGATEVFHVWYCPTCLPVSISRGLAGALFDAEVIISDGLDDFGFAFFIRTRKALHIQQRDEAEQCIERAVRSGATAMEESGDIVVAE</sequence>
<dbReference type="SUPFAM" id="SSF81383">
    <property type="entry name" value="F-box domain"/>
    <property type="match status" value="1"/>
</dbReference>
<protein>
    <submittedName>
        <fullName evidence="2">F-box domain containing protein</fullName>
    </submittedName>
</protein>
<dbReference type="EMBL" id="KC977570">
    <property type="protein sequence ID" value="AGO82572.1"/>
    <property type="molecule type" value="Genomic_DNA"/>
</dbReference>
<dbReference type="Pfam" id="PF12937">
    <property type="entry name" value="F-box-like"/>
    <property type="match status" value="1"/>
</dbReference>
<dbReference type="Proteomes" id="UP000201566">
    <property type="component" value="Segment"/>
</dbReference>
<dbReference type="InterPro" id="IPR036047">
    <property type="entry name" value="F-box-like_dom_sf"/>
</dbReference>
<proteinExistence type="predicted"/>
<feature type="domain" description="F-box" evidence="1">
    <location>
        <begin position="6"/>
        <end position="52"/>
    </location>
</feature>
<dbReference type="Gene3D" id="1.20.1280.50">
    <property type="match status" value="1"/>
</dbReference>
<reference evidence="2 3" key="1">
    <citation type="journal article" date="2013" name="Science">
        <title>Pandoraviruses: amoeba viruses with genomes up to 2.5 Mb reaching that of parasitic eukaryotes.</title>
        <authorList>
            <person name="Philippe N."/>
            <person name="Legendre M."/>
            <person name="Doutre G."/>
            <person name="Coute Y."/>
            <person name="Poirot O."/>
            <person name="Lescot M."/>
            <person name="Arslan D."/>
            <person name="Seltzer V."/>
            <person name="Bertaux L."/>
            <person name="Bruley C."/>
            <person name="Garin J."/>
            <person name="Claverie J.M."/>
            <person name="Abergel C."/>
        </authorList>
    </citation>
    <scope>NUCLEOTIDE SEQUENCE [LARGE SCALE GENOMIC DNA]</scope>
    <source>
        <strain evidence="2">Melbourne</strain>
    </source>
</reference>
<evidence type="ECO:0000259" key="1">
    <source>
        <dbReference type="PROSITE" id="PS50181"/>
    </source>
</evidence>
<dbReference type="KEGG" id="vg:16511902"/>
<dbReference type="SMART" id="SM00256">
    <property type="entry name" value="FBOX"/>
    <property type="match status" value="1"/>
</dbReference>
<gene>
    <name evidence="2" type="ORF">pdul_cds_491</name>
</gene>